<dbReference type="PANTHER" id="PTHR30055:SF234">
    <property type="entry name" value="HTH-TYPE TRANSCRIPTIONAL REGULATOR BETI"/>
    <property type="match status" value="1"/>
</dbReference>
<organism evidence="6 7">
    <name type="scientific">Mycolicibacterium tokaiense</name>
    <dbReference type="NCBI Taxonomy" id="39695"/>
    <lineage>
        <taxon>Bacteria</taxon>
        <taxon>Bacillati</taxon>
        <taxon>Actinomycetota</taxon>
        <taxon>Actinomycetes</taxon>
        <taxon>Mycobacteriales</taxon>
        <taxon>Mycobacteriaceae</taxon>
        <taxon>Mycolicibacterium</taxon>
    </lineage>
</organism>
<gene>
    <name evidence="6" type="ORF">NCTC10821_02005</name>
</gene>
<protein>
    <submittedName>
        <fullName evidence="6">Transcriptional regulator, tetR family</fullName>
    </submittedName>
</protein>
<dbReference type="EMBL" id="UGQT01000001">
    <property type="protein sequence ID" value="STZ58492.1"/>
    <property type="molecule type" value="Genomic_DNA"/>
</dbReference>
<dbReference type="SUPFAM" id="SSF46689">
    <property type="entry name" value="Homeodomain-like"/>
    <property type="match status" value="1"/>
</dbReference>
<dbReference type="AlphaFoldDB" id="A0A378TCD5"/>
<evidence type="ECO:0000259" key="5">
    <source>
        <dbReference type="PROSITE" id="PS50977"/>
    </source>
</evidence>
<keyword evidence="1" id="KW-0805">Transcription regulation</keyword>
<name>A0A378TCD5_9MYCO</name>
<evidence type="ECO:0000313" key="6">
    <source>
        <dbReference type="EMBL" id="STZ58492.1"/>
    </source>
</evidence>
<feature type="DNA-binding region" description="H-T-H motif" evidence="4">
    <location>
        <begin position="28"/>
        <end position="47"/>
    </location>
</feature>
<evidence type="ECO:0000256" key="2">
    <source>
        <dbReference type="ARBA" id="ARBA00023125"/>
    </source>
</evidence>
<dbReference type="InterPro" id="IPR050109">
    <property type="entry name" value="HTH-type_TetR-like_transc_reg"/>
</dbReference>
<dbReference type="Gene3D" id="1.10.10.60">
    <property type="entry name" value="Homeodomain-like"/>
    <property type="match status" value="1"/>
</dbReference>
<dbReference type="InterPro" id="IPR036271">
    <property type="entry name" value="Tet_transcr_reg_TetR-rel_C_sf"/>
</dbReference>
<dbReference type="Gene3D" id="1.10.357.10">
    <property type="entry name" value="Tetracycline Repressor, domain 2"/>
    <property type="match status" value="1"/>
</dbReference>
<evidence type="ECO:0000256" key="4">
    <source>
        <dbReference type="PROSITE-ProRule" id="PRU00335"/>
    </source>
</evidence>
<accession>A0A378TCD5</accession>
<evidence type="ECO:0000256" key="1">
    <source>
        <dbReference type="ARBA" id="ARBA00023015"/>
    </source>
</evidence>
<sequence>MVHMDSVEDRIAEATLALLRSGGPRAVTVEAVAAASGVAKTTIYRRHRDRREVLSAALSRVASPPPIDPDASATDRLRWLITQAVEAVSGGVGLGGVAAMLTDEDPEFTTLFRRILVQQRERLEAVIDVGKADGGLRPDLDNAALLDAIVGAYLAEHARTGAVAVQWRERLFVLLWPAVQPVG</sequence>
<dbReference type="InterPro" id="IPR009057">
    <property type="entry name" value="Homeodomain-like_sf"/>
</dbReference>
<dbReference type="GO" id="GO:0003700">
    <property type="term" value="F:DNA-binding transcription factor activity"/>
    <property type="evidence" value="ECO:0007669"/>
    <property type="project" value="TreeGrafter"/>
</dbReference>
<dbReference type="OrthoDB" id="9796019at2"/>
<dbReference type="InterPro" id="IPR011075">
    <property type="entry name" value="TetR_C"/>
</dbReference>
<dbReference type="Pfam" id="PF00440">
    <property type="entry name" value="TetR_N"/>
    <property type="match status" value="1"/>
</dbReference>
<proteinExistence type="predicted"/>
<evidence type="ECO:0000313" key="7">
    <source>
        <dbReference type="Proteomes" id="UP000254978"/>
    </source>
</evidence>
<feature type="domain" description="HTH tetR-type" evidence="5">
    <location>
        <begin position="5"/>
        <end position="65"/>
    </location>
</feature>
<dbReference type="InterPro" id="IPR001647">
    <property type="entry name" value="HTH_TetR"/>
</dbReference>
<dbReference type="PANTHER" id="PTHR30055">
    <property type="entry name" value="HTH-TYPE TRANSCRIPTIONAL REGULATOR RUTR"/>
    <property type="match status" value="1"/>
</dbReference>
<keyword evidence="7" id="KW-1185">Reference proteome</keyword>
<keyword evidence="3" id="KW-0804">Transcription</keyword>
<evidence type="ECO:0000256" key="3">
    <source>
        <dbReference type="ARBA" id="ARBA00023163"/>
    </source>
</evidence>
<dbReference type="PROSITE" id="PS50977">
    <property type="entry name" value="HTH_TETR_2"/>
    <property type="match status" value="1"/>
</dbReference>
<keyword evidence="2 4" id="KW-0238">DNA-binding</keyword>
<dbReference type="GO" id="GO:0000976">
    <property type="term" value="F:transcription cis-regulatory region binding"/>
    <property type="evidence" value="ECO:0007669"/>
    <property type="project" value="TreeGrafter"/>
</dbReference>
<dbReference type="RefSeq" id="WP_115278298.1">
    <property type="nucleotide sequence ID" value="NZ_AP022600.1"/>
</dbReference>
<dbReference type="Proteomes" id="UP000254978">
    <property type="component" value="Unassembled WGS sequence"/>
</dbReference>
<dbReference type="Pfam" id="PF16859">
    <property type="entry name" value="TetR_C_11"/>
    <property type="match status" value="1"/>
</dbReference>
<dbReference type="SUPFAM" id="SSF48498">
    <property type="entry name" value="Tetracyclin repressor-like, C-terminal domain"/>
    <property type="match status" value="1"/>
</dbReference>
<reference evidence="6 7" key="1">
    <citation type="submission" date="2018-06" db="EMBL/GenBank/DDBJ databases">
        <authorList>
            <consortium name="Pathogen Informatics"/>
            <person name="Doyle S."/>
        </authorList>
    </citation>
    <scope>NUCLEOTIDE SEQUENCE [LARGE SCALE GENOMIC DNA]</scope>
    <source>
        <strain evidence="6 7">NCTC10821</strain>
    </source>
</reference>